<sequence length="805" mass="89553">MSRVPQPPYMLGERSTPAHGGDGNMSFRQVPYVAVSGRVDKGSAVRKHLRKYLESSASSHGAMSHYFLNDAHVASMLPDEISKTSMDDVFRMLQRYNHTVGAKSLEVSKALYDLAAPLDNSGKVRKWNKDAYNLVQKCVQDVATADRKMERAIARRQKSTEDLAHWRRVVDANKATLASQPNNPECMKAVNTSQARAAAAAEEERMMIQEYEDAKSALHSAIEHRDDVVEESTASSQMVEEDRLDTMTLVLQQFVQTKQAALLAEMDSLRELARVVGALDRTAAIQQYIADNRQPDITHRHSKALFLLEWHWKWHLERVELARNEPDDYLALESDSIRCLQESGITVFDVEVIKDFVGSCFAEPDLSRMLLPLAKIPTKHRHRFVDPKARTLYRLDPVRNVIVAALNHQRAHGFELTVPGYEMLTTALNLLLHGCMDRGDTKCAKNIMNMAQTFYCIHKATQHYLLEGVVAHPLWQTAHFWGDAVLLGIGEELSRDPQTQPWHYCTAATRASLVVTVHNVVFGQLTTFLYNMAAFQLSRKQIRQFVQNVAFSFELSEDQRMHLLTAVAALEMQEELEVAIQGGDAALFATAIFPEWRKAAPPKDSALQMVGHSLSRIKGIFDRDVDKASSQLLLANAQKTSEQWEDLFGDRPPPPTAAAAIIEPVEPKEFKRKASAASLTAAGSLPPQPLVRSFSSDSDDFVPEHAPRRDRAARTRPKSNNSIEFAIPPPMPPSDPPPPMPPTSNGSSGKRDKKARPRSTTNLSLAEAAFAAAPSSAGRTRAVKTGDASPGVAAMRARFERMDTS</sequence>
<dbReference type="PANTHER" id="PTHR13663:SF2">
    <property type="entry name" value="SIMILAR TO RIKEN CDNA 6430548M08"/>
    <property type="match status" value="1"/>
</dbReference>
<dbReference type="AlphaFoldDB" id="A0A485LHN1"/>
<evidence type="ECO:0000313" key="4">
    <source>
        <dbReference type="Proteomes" id="UP000332933"/>
    </source>
</evidence>
<dbReference type="InterPro" id="IPR027267">
    <property type="entry name" value="AH/BAR_dom_sf"/>
</dbReference>
<dbReference type="OrthoDB" id="70940at2759"/>
<reference evidence="3 4" key="1">
    <citation type="submission" date="2019-03" db="EMBL/GenBank/DDBJ databases">
        <authorList>
            <person name="Gaulin E."/>
            <person name="Dumas B."/>
        </authorList>
    </citation>
    <scope>NUCLEOTIDE SEQUENCE [LARGE SCALE GENOMIC DNA]</scope>
    <source>
        <strain evidence="3">CBS 568.67</strain>
    </source>
</reference>
<gene>
    <name evidence="3" type="primary">Aste57867_21504</name>
    <name evidence="2" type="ORF">As57867_021435</name>
    <name evidence="3" type="ORF">ASTE57867_21504</name>
</gene>
<evidence type="ECO:0000256" key="1">
    <source>
        <dbReference type="SAM" id="MobiDB-lite"/>
    </source>
</evidence>
<organism evidence="3 4">
    <name type="scientific">Aphanomyces stellatus</name>
    <dbReference type="NCBI Taxonomy" id="120398"/>
    <lineage>
        <taxon>Eukaryota</taxon>
        <taxon>Sar</taxon>
        <taxon>Stramenopiles</taxon>
        <taxon>Oomycota</taxon>
        <taxon>Saprolegniomycetes</taxon>
        <taxon>Saprolegniales</taxon>
        <taxon>Verrucalvaceae</taxon>
        <taxon>Aphanomyces</taxon>
    </lineage>
</organism>
<dbReference type="EMBL" id="VJMH01006979">
    <property type="protein sequence ID" value="KAF0686662.1"/>
    <property type="molecule type" value="Genomic_DNA"/>
</dbReference>
<feature type="compositionally biased region" description="Low complexity" evidence="1">
    <location>
        <begin position="764"/>
        <end position="777"/>
    </location>
</feature>
<evidence type="ECO:0000313" key="3">
    <source>
        <dbReference type="EMBL" id="VFT98174.1"/>
    </source>
</evidence>
<feature type="region of interest" description="Disordered" evidence="1">
    <location>
        <begin position="679"/>
        <end position="805"/>
    </location>
</feature>
<name>A0A485LHN1_9STRA</name>
<dbReference type="PANTHER" id="PTHR13663">
    <property type="entry name" value="SIMILAR TO RIKEN CDNA 6430548M08"/>
    <property type="match status" value="1"/>
</dbReference>
<reference evidence="2" key="2">
    <citation type="submission" date="2019-06" db="EMBL/GenBank/DDBJ databases">
        <title>Genomics analysis of Aphanomyces spp. identifies a new class of oomycete effector associated with host adaptation.</title>
        <authorList>
            <person name="Gaulin E."/>
        </authorList>
    </citation>
    <scope>NUCLEOTIDE SEQUENCE</scope>
    <source>
        <strain evidence="2">CBS 578.67</strain>
    </source>
</reference>
<accession>A0A485LHN1</accession>
<feature type="compositionally biased region" description="Basic and acidic residues" evidence="1">
    <location>
        <begin position="702"/>
        <end position="713"/>
    </location>
</feature>
<dbReference type="SUPFAM" id="SSF103657">
    <property type="entry name" value="BAR/IMD domain-like"/>
    <property type="match status" value="1"/>
</dbReference>
<evidence type="ECO:0000313" key="2">
    <source>
        <dbReference type="EMBL" id="KAF0686662.1"/>
    </source>
</evidence>
<dbReference type="InterPro" id="IPR039872">
    <property type="entry name" value="KIAA0513"/>
</dbReference>
<protein>
    <submittedName>
        <fullName evidence="3">Aste57867_21504 protein</fullName>
    </submittedName>
</protein>
<feature type="compositionally biased region" description="Pro residues" evidence="1">
    <location>
        <begin position="727"/>
        <end position="742"/>
    </location>
</feature>
<keyword evidence="4" id="KW-1185">Reference proteome</keyword>
<feature type="region of interest" description="Disordered" evidence="1">
    <location>
        <begin position="1"/>
        <end position="23"/>
    </location>
</feature>
<dbReference type="EMBL" id="CAADRA010007005">
    <property type="protein sequence ID" value="VFT98174.1"/>
    <property type="molecule type" value="Genomic_DNA"/>
</dbReference>
<proteinExistence type="predicted"/>
<dbReference type="Gene3D" id="1.20.1270.60">
    <property type="entry name" value="Arfaptin homology (AH) domain/BAR domain"/>
    <property type="match status" value="1"/>
</dbReference>
<dbReference type="Proteomes" id="UP000332933">
    <property type="component" value="Unassembled WGS sequence"/>
</dbReference>